<organism evidence="15 16">
    <name type="scientific">Wallemia hederae</name>
    <dbReference type="NCBI Taxonomy" id="1540922"/>
    <lineage>
        <taxon>Eukaryota</taxon>
        <taxon>Fungi</taxon>
        <taxon>Dikarya</taxon>
        <taxon>Basidiomycota</taxon>
        <taxon>Wallemiomycotina</taxon>
        <taxon>Wallemiomycetes</taxon>
        <taxon>Wallemiales</taxon>
        <taxon>Wallemiaceae</taxon>
        <taxon>Wallemia</taxon>
    </lineage>
</organism>
<dbReference type="EC" id="2.4.1.131" evidence="3 12"/>
<evidence type="ECO:0000256" key="6">
    <source>
        <dbReference type="ARBA" id="ARBA00022679"/>
    </source>
</evidence>
<comment type="subcellular location">
    <subcellularLocation>
        <location evidence="1">Endoplasmic reticulum membrane</location>
        <topology evidence="1">Single-pass membrane protein</topology>
    </subcellularLocation>
</comment>
<evidence type="ECO:0000256" key="7">
    <source>
        <dbReference type="ARBA" id="ARBA00022692"/>
    </source>
</evidence>
<dbReference type="OrthoDB" id="2276068at2759"/>
<evidence type="ECO:0000256" key="9">
    <source>
        <dbReference type="ARBA" id="ARBA00022989"/>
    </source>
</evidence>
<comment type="catalytic activity">
    <reaction evidence="11 12">
        <text>an alpha-D-Man-(1-&gt;3)-[alpha-D-Man-(1-&gt;6)]-beta-D-Man-(1-&gt;4)-beta-D-GlcNAc-(1-&gt;4)-alpha-D-GlcNAc-diphospho-di-trans,poly-cis-dolichol + 2 GDP-alpha-D-mannose = an alpha-D-Man-(1-&gt;2)-alpha-D-Man-(1-&gt;2)-alpha-D-Man-(1-&gt;3)-[alpha-D-Man-(1-&gt;6)]-beta-D-Man-(1-&gt;4)-beta-D-GlcNAc-(1-&gt;4)-alpha-D-GlcNAc-diphospho-di-trans,poly-cis-dolichol + 2 GDP + 2 H(+)</text>
        <dbReference type="Rhea" id="RHEA:29523"/>
        <dbReference type="Rhea" id="RHEA-COMP:19515"/>
        <dbReference type="Rhea" id="RHEA-COMP:19516"/>
        <dbReference type="ChEBI" id="CHEBI:15378"/>
        <dbReference type="ChEBI" id="CHEBI:57527"/>
        <dbReference type="ChEBI" id="CHEBI:58189"/>
        <dbReference type="ChEBI" id="CHEBI:132511"/>
        <dbReference type="ChEBI" id="CHEBI:132515"/>
        <dbReference type="EC" id="2.4.1.131"/>
    </reaction>
    <physiologicalReaction direction="left-to-right" evidence="11 12">
        <dbReference type="Rhea" id="RHEA:29524"/>
    </physiologicalReaction>
</comment>
<reference evidence="15 16" key="1">
    <citation type="submission" date="2019-03" db="EMBL/GenBank/DDBJ databases">
        <title>Sequencing 23 genomes of Wallemia ichthyophaga.</title>
        <authorList>
            <person name="Gostincar C."/>
        </authorList>
    </citation>
    <scope>NUCLEOTIDE SEQUENCE [LARGE SCALE GENOMIC DNA]</scope>
    <source>
        <strain evidence="15 16">EXF-5753</strain>
    </source>
</reference>
<evidence type="ECO:0000259" key="14">
    <source>
        <dbReference type="Pfam" id="PF15924"/>
    </source>
</evidence>
<keyword evidence="6 12" id="KW-0808">Transferase</keyword>
<comment type="similarity">
    <text evidence="12">Belongs to the glycosyltransferase group 1 family. Glycosyltransferase 4 subfamily.</text>
</comment>
<keyword evidence="9" id="KW-1133">Transmembrane helix</keyword>
<dbReference type="Gene3D" id="3.40.50.2000">
    <property type="entry name" value="Glycogen Phosphorylase B"/>
    <property type="match status" value="1"/>
</dbReference>
<evidence type="ECO:0000256" key="10">
    <source>
        <dbReference type="ARBA" id="ARBA00023136"/>
    </source>
</evidence>
<dbReference type="InterPro" id="IPR001296">
    <property type="entry name" value="Glyco_trans_1"/>
</dbReference>
<evidence type="ECO:0000256" key="8">
    <source>
        <dbReference type="ARBA" id="ARBA00022824"/>
    </source>
</evidence>
<dbReference type="GO" id="GO:0005789">
    <property type="term" value="C:endoplasmic reticulum membrane"/>
    <property type="evidence" value="ECO:0007669"/>
    <property type="project" value="UniProtKB-SubCell"/>
</dbReference>
<comment type="pathway">
    <text evidence="2 12">Protein modification; protein glycosylation.</text>
</comment>
<sequence>MIAITATISLAAFAILYLRMNRKSSNSIAFFHPYCNAGGGGERVLWTAIQGVQAIQPKTHIFVYTGDAESKETLLSNVRNKMSIHLNPQTIHFVTLSSRRLVDDKSWPYFTLLGQAIGSVILVLEALFRYKDFAVFIGELLNPHARIVAYTHYPTISSDMVSRVQQRHKNVTNSSTIASSKVLSRGKLMYYHALIRAYAFCLSVCDVNMANSSWTANHIRTLIGRDVKIVYPPCDTVALRDFSLESRQKSVLCVAQFRPEKAHATQIHAFKDLLDSHAQHKDAKLILLGSARNQDDLDRVDSLKLLAKSLDIESKVDFIVNASFDVLLHNLSTASIGINTMVDEHFGINVVEYMAAGLVPLAHASAGPLLDIIVEYKGAKTGYHARDVKDFSDRMNEIFDLGEQELLQLRQRARESVVERLSDTTFNEDFLDTLS</sequence>
<evidence type="ECO:0000256" key="5">
    <source>
        <dbReference type="ARBA" id="ARBA00022676"/>
    </source>
</evidence>
<keyword evidence="7" id="KW-0812">Transmembrane</keyword>
<keyword evidence="16" id="KW-1185">Reference proteome</keyword>
<evidence type="ECO:0000259" key="13">
    <source>
        <dbReference type="Pfam" id="PF00534"/>
    </source>
</evidence>
<dbReference type="CDD" id="cd03806">
    <property type="entry name" value="GT4_ALG11-like"/>
    <property type="match status" value="1"/>
</dbReference>
<keyword evidence="5 12" id="KW-0328">Glycosyltransferase</keyword>
<evidence type="ECO:0000256" key="3">
    <source>
        <dbReference type="ARBA" id="ARBA00012645"/>
    </source>
</evidence>
<dbReference type="Proteomes" id="UP000310189">
    <property type="component" value="Unassembled WGS sequence"/>
</dbReference>
<dbReference type="InterPro" id="IPR031814">
    <property type="entry name" value="ALG11_N"/>
</dbReference>
<comment type="caution">
    <text evidence="15">The sequence shown here is derived from an EMBL/GenBank/DDBJ whole genome shotgun (WGS) entry which is preliminary data.</text>
</comment>
<proteinExistence type="inferred from homology"/>
<dbReference type="SUPFAM" id="SSF53756">
    <property type="entry name" value="UDP-Glycosyltransferase/glycogen phosphorylase"/>
    <property type="match status" value="1"/>
</dbReference>
<feature type="domain" description="ALG11 mannosyltransferase N-terminal" evidence="14">
    <location>
        <begin position="26"/>
        <end position="222"/>
    </location>
</feature>
<evidence type="ECO:0000313" key="16">
    <source>
        <dbReference type="Proteomes" id="UP000310189"/>
    </source>
</evidence>
<evidence type="ECO:0000256" key="4">
    <source>
        <dbReference type="ARBA" id="ARBA00022018"/>
    </source>
</evidence>
<dbReference type="Pfam" id="PF15924">
    <property type="entry name" value="ALG11_N"/>
    <property type="match status" value="1"/>
</dbReference>
<dbReference type="Pfam" id="PF00534">
    <property type="entry name" value="Glycos_transf_1"/>
    <property type="match status" value="1"/>
</dbReference>
<dbReference type="PANTHER" id="PTHR45919">
    <property type="entry name" value="GDP-MAN:MAN(3)GLCNAC(2)-PP-DOL ALPHA-1,2-MANNOSYLTRANSFERASE"/>
    <property type="match status" value="1"/>
</dbReference>
<keyword evidence="10" id="KW-0472">Membrane</keyword>
<keyword evidence="8 12" id="KW-0256">Endoplasmic reticulum</keyword>
<evidence type="ECO:0000256" key="1">
    <source>
        <dbReference type="ARBA" id="ARBA00004389"/>
    </source>
</evidence>
<feature type="domain" description="Glycosyl transferase family 1" evidence="13">
    <location>
        <begin position="245"/>
        <end position="414"/>
    </location>
</feature>
<dbReference type="GO" id="GO:0006487">
    <property type="term" value="P:protein N-linked glycosylation"/>
    <property type="evidence" value="ECO:0007669"/>
    <property type="project" value="TreeGrafter"/>
</dbReference>
<accession>A0A4T0FFC0</accession>
<dbReference type="AlphaFoldDB" id="A0A4T0FFC0"/>
<evidence type="ECO:0000256" key="11">
    <source>
        <dbReference type="ARBA" id="ARBA00045065"/>
    </source>
</evidence>
<evidence type="ECO:0000256" key="2">
    <source>
        <dbReference type="ARBA" id="ARBA00004922"/>
    </source>
</evidence>
<dbReference type="EMBL" id="SPNW01000077">
    <property type="protein sequence ID" value="TIA86659.1"/>
    <property type="molecule type" value="Genomic_DNA"/>
</dbReference>
<evidence type="ECO:0000256" key="12">
    <source>
        <dbReference type="RuleBase" id="RU367051"/>
    </source>
</evidence>
<dbReference type="InterPro" id="IPR038013">
    <property type="entry name" value="ALG11"/>
</dbReference>
<dbReference type="GO" id="GO:0004377">
    <property type="term" value="F:GDP-Man:Man(3)GlcNAc(2)-PP-Dol alpha-1,2-mannosyltransferase activity"/>
    <property type="evidence" value="ECO:0007669"/>
    <property type="project" value="UniProtKB-UniRule"/>
</dbReference>
<dbReference type="PANTHER" id="PTHR45919:SF1">
    <property type="entry name" value="GDP-MAN:MAN(3)GLCNAC(2)-PP-DOL ALPHA-1,2-MANNOSYLTRANSFERASE"/>
    <property type="match status" value="1"/>
</dbReference>
<name>A0A4T0FFC0_9BASI</name>
<protein>
    <recommendedName>
        <fullName evidence="4 12">GDP-Man:Man(3)GlcNAc(2)-PP-Dol alpha-1,2-mannosyltransferase</fullName>
        <ecNumber evidence="3 12">2.4.1.131</ecNumber>
    </recommendedName>
</protein>
<comment type="function">
    <text evidence="12">GDP-Man:Man(3)GlcNAc(2)-PP-Dol alpha-1,2-mannosyltransferase that operates in the biosynthetic pathway of dolichol-linked oligosaccharides, the glycan precursors employed in protein asparagine (N)-glycosylation. The assembly of dolichol-linked oligosaccharides begins on the cytosolic side of the endoplasmic reticulum membrane and finishes in its lumen. The sequential addition of sugars to dolichol pyrophosphate produces dolichol-linked oligosaccharides containing fourteen sugars, including two GlcNAcs, nine mannoses and three glucoses. Once assembled, the oligosaccharide is transferred from the lipid to nascent proteins by oligosaccharyltransferases. Catalyzes, on the cytoplasmic face of the endoplasmic reticulum, the addition of the fourth and fifth mannose residues to the dolichol-linked oligosaccharide chain, to produce Man(5)GlcNAc(2)-PP-dolichol core oligosaccharide.</text>
</comment>
<gene>
    <name evidence="15" type="ORF">E3P99_03621</name>
</gene>
<dbReference type="UniPathway" id="UPA00378"/>
<evidence type="ECO:0000313" key="15">
    <source>
        <dbReference type="EMBL" id="TIA86659.1"/>
    </source>
</evidence>